<dbReference type="RefSeq" id="WP_245843596.1">
    <property type="nucleotide sequence ID" value="NZ_LVYD01000055.1"/>
</dbReference>
<organism evidence="1 2">
    <name type="scientific">Niastella vici</name>
    <dbReference type="NCBI Taxonomy" id="1703345"/>
    <lineage>
        <taxon>Bacteria</taxon>
        <taxon>Pseudomonadati</taxon>
        <taxon>Bacteroidota</taxon>
        <taxon>Chitinophagia</taxon>
        <taxon>Chitinophagales</taxon>
        <taxon>Chitinophagaceae</taxon>
        <taxon>Niastella</taxon>
    </lineage>
</organism>
<protein>
    <recommendedName>
        <fullName evidence="3">Fibronectin type-III domain-containing protein</fullName>
    </recommendedName>
</protein>
<comment type="caution">
    <text evidence="1">The sequence shown here is derived from an EMBL/GenBank/DDBJ whole genome shotgun (WGS) entry which is preliminary data.</text>
</comment>
<dbReference type="CDD" id="cd00063">
    <property type="entry name" value="FN3"/>
    <property type="match status" value="1"/>
</dbReference>
<keyword evidence="2" id="KW-1185">Reference proteome</keyword>
<accession>A0A1V9FUE2</accession>
<dbReference type="InterPro" id="IPR003961">
    <property type="entry name" value="FN3_dom"/>
</dbReference>
<reference evidence="1 2" key="1">
    <citation type="submission" date="2016-03" db="EMBL/GenBank/DDBJ databases">
        <title>Niastella vici sp. nov., isolated from farmland soil.</title>
        <authorList>
            <person name="Chen L."/>
            <person name="Wang D."/>
            <person name="Yang S."/>
            <person name="Wang G."/>
        </authorList>
    </citation>
    <scope>NUCLEOTIDE SEQUENCE [LARGE SCALE GENOMIC DNA]</scope>
    <source>
        <strain evidence="1 2">DJ57</strain>
    </source>
</reference>
<evidence type="ECO:0008006" key="3">
    <source>
        <dbReference type="Google" id="ProtNLM"/>
    </source>
</evidence>
<sequence length="203" mass="22293">MQDVIVSTYKNLADSETATFGYRVLGKMEGNPNFPDPPAALAAMKKLLPEFQSALGNAKGRDMEDVALKNSKKAELVALLTELADYVNLTSKGIRLKILSSGFFISGGSSNAPDPVIKQLDVMLGAPGEVSINVKRLRGARIYFHEYTAQPPTDETVWHSEMSKDPFYTYSGLTSMAKYWFRVVAISRGGQRVISPVISRVIQ</sequence>
<evidence type="ECO:0000313" key="1">
    <source>
        <dbReference type="EMBL" id="OQP61856.1"/>
    </source>
</evidence>
<evidence type="ECO:0000313" key="2">
    <source>
        <dbReference type="Proteomes" id="UP000192796"/>
    </source>
</evidence>
<dbReference type="EMBL" id="LVYD01000055">
    <property type="protein sequence ID" value="OQP61856.1"/>
    <property type="molecule type" value="Genomic_DNA"/>
</dbReference>
<proteinExistence type="predicted"/>
<name>A0A1V9FUE2_9BACT</name>
<gene>
    <name evidence="1" type="ORF">A3860_30790</name>
</gene>
<dbReference type="Proteomes" id="UP000192796">
    <property type="component" value="Unassembled WGS sequence"/>
</dbReference>
<dbReference type="InterPro" id="IPR036116">
    <property type="entry name" value="FN3_sf"/>
</dbReference>
<dbReference type="AlphaFoldDB" id="A0A1V9FUE2"/>
<dbReference type="SUPFAM" id="SSF49265">
    <property type="entry name" value="Fibronectin type III"/>
    <property type="match status" value="1"/>
</dbReference>